<accession>A0AB33A3L5</accession>
<dbReference type="Proteomes" id="UP000006296">
    <property type="component" value="Chromosome"/>
</dbReference>
<dbReference type="KEGG" id="amg:AMEC673_18275"/>
<dbReference type="AlphaFoldDB" id="A0AB33A3L5"/>
<evidence type="ECO:0000313" key="2">
    <source>
        <dbReference type="Proteomes" id="UP000006296"/>
    </source>
</evidence>
<evidence type="ECO:0000313" key="1">
    <source>
        <dbReference type="EMBL" id="AFT76331.1"/>
    </source>
</evidence>
<proteinExistence type="predicted"/>
<gene>
    <name evidence="1" type="ordered locus">AMEC673_18275</name>
</gene>
<dbReference type="EMBL" id="CP003844">
    <property type="protein sequence ID" value="AFT76331.1"/>
    <property type="molecule type" value="Genomic_DNA"/>
</dbReference>
<protein>
    <submittedName>
        <fullName evidence="1">Uncharacterized protein</fullName>
    </submittedName>
</protein>
<reference evidence="2" key="1">
    <citation type="journal article" date="2012" name="Sci. Rep.">
        <title>Genomes of surface isolates of Alteromonas macleodii: the life of a widespread marine opportunistic copiotroph.</title>
        <authorList>
            <person name="Lopez-Perez M."/>
            <person name="Gonzaga A."/>
            <person name="Martin-Cuadrado A.B."/>
            <person name="Onyshchenko O."/>
            <person name="Ghavidel A."/>
            <person name="Ghai R."/>
            <person name="Rodriguez-Valera F."/>
        </authorList>
    </citation>
    <scope>NUCLEOTIDE SEQUENCE [LARGE SCALE GENOMIC DNA]</scope>
    <source>
        <strain evidence="2">English Channel 673</strain>
    </source>
</reference>
<sequence length="58" mass="6630">MPSISYLNKALRIIRDKQCTKGAKLVARQLLRNSGFTDKDIYDCLKQGTIIRITIFEA</sequence>
<organism evidence="1 2">
    <name type="scientific">Alteromonas macleodii (strain English Channel 673)</name>
    <dbReference type="NCBI Taxonomy" id="1004788"/>
    <lineage>
        <taxon>Bacteria</taxon>
        <taxon>Pseudomonadati</taxon>
        <taxon>Pseudomonadota</taxon>
        <taxon>Gammaproteobacteria</taxon>
        <taxon>Alteromonadales</taxon>
        <taxon>Alteromonadaceae</taxon>
        <taxon>Alteromonas/Salinimonas group</taxon>
        <taxon>Alteromonas</taxon>
    </lineage>
</organism>
<name>A0AB33A3L5_ALTME</name>